<evidence type="ECO:0000313" key="3">
    <source>
        <dbReference type="EMBL" id="AHL67617.1"/>
    </source>
</evidence>
<dbReference type="RefSeq" id="YP_009021201.1">
    <property type="nucleotide sequence ID" value="NC_023848.1"/>
</dbReference>
<dbReference type="Pfam" id="PF10544">
    <property type="entry name" value="T5orf172"/>
    <property type="match status" value="1"/>
</dbReference>
<dbReference type="KEGG" id="vg:18938289"/>
<accession>W8QRJ5</accession>
<reference evidence="3 4" key="1">
    <citation type="submission" date="2013-12" db="EMBL/GenBank/DDBJ databases">
        <authorList>
            <person name="Tong Y."/>
            <person name="Zhang J."/>
            <person name="Huang Y."/>
            <person name="Li S."/>
            <person name="Pei G."/>
            <person name="Zhang Z."/>
            <person name="Mi Z."/>
            <person name="An X."/>
        </authorList>
    </citation>
    <scope>NUCLEOTIDE SEQUENCE [LARGE SCALE GENOMIC DNA]</scope>
    <source>
        <strain evidence="3">AMIV</strain>
    </source>
</reference>
<protein>
    <submittedName>
        <fullName evidence="3">BRO-like protein</fullName>
    </submittedName>
</protein>
<dbReference type="InterPro" id="IPR003497">
    <property type="entry name" value="BRO_N_domain"/>
</dbReference>
<dbReference type="Pfam" id="PF02498">
    <property type="entry name" value="Bro-N"/>
    <property type="match status" value="1"/>
</dbReference>
<evidence type="ECO:0000313" key="4">
    <source>
        <dbReference type="Proteomes" id="UP000110868"/>
    </source>
</evidence>
<keyword evidence="1" id="KW-0175">Coiled coil</keyword>
<evidence type="ECO:0000256" key="1">
    <source>
        <dbReference type="SAM" id="Coils"/>
    </source>
</evidence>
<feature type="coiled-coil region" evidence="1">
    <location>
        <begin position="340"/>
        <end position="374"/>
    </location>
</feature>
<sequence>MTQQENKNYTFGVTVSLEDGQTQTIRVAGTPADPHFFGKDICDILQLENPKDAIQKLVSNKHKKELKSLLEEQNKGVIVPFEVGCLKHTTPLGSFNLSTLKHNNGRAVVLSEPGVEQLLNGTKKDKNKKILRNSINRWLWTTKYESNAGLVDIFSFISGTALATSLTSDWFQDLWYPLSKVRGSLGATPEREEKRPIIITQNLLEWMGYKGDKESFKQLSFSRLLDSLKLKYTEIDHKHPLAIEYPCVQNECKQLMLSNNHEKKKWICIEPRSFKKVVMRLNTENGEMVRDYYLNLEEAMFAYGEYTHRFLVDKMQREARLRDLELSEAMTQLTIKESQLAIKDREEEELKEQLAIKEQKLEEEKEARVKAERKAIRVNKFMRRVTIKEKKIEWIYIATTKMYAGERLFKVGSTTRLSSRIGGYNTGRPREDTYYYCWVKKCYNAKDLDYHIQKLLVEFKHRENAELYCGIKYSDLKDIVNFIVDNYDESIDYINNFIRTRLNESLEEEDEEPPRLDYKRITYQIGEHTETIDLEKEDADVIRDELENILCSVKEQNERDDIVVVDRKELIERLAKVTNLGKKELWLQIKEYTGWTSSKKEIDDGLFKYKITY</sequence>
<dbReference type="EMBL" id="KF938901">
    <property type="protein sequence ID" value="AHL67617.1"/>
    <property type="molecule type" value="Genomic_DNA"/>
</dbReference>
<evidence type="ECO:0000259" key="2">
    <source>
        <dbReference type="PROSITE" id="PS51750"/>
    </source>
</evidence>
<dbReference type="GeneID" id="18938289"/>
<feature type="domain" description="Bro-N" evidence="2">
    <location>
        <begin position="14"/>
        <end position="151"/>
    </location>
</feature>
<dbReference type="PROSITE" id="PS51750">
    <property type="entry name" value="BRO_N"/>
    <property type="match status" value="1"/>
</dbReference>
<dbReference type="OrthoDB" id="5801at10239"/>
<dbReference type="InterPro" id="IPR018306">
    <property type="entry name" value="Phage_T5_Orf172_DNA-bd"/>
</dbReference>
<proteinExistence type="predicted"/>
<name>W8QRJ5_9VIRU</name>
<dbReference type="InterPro" id="IPR018879">
    <property type="entry name" value="MSV199_dom"/>
</dbReference>
<gene>
    <name evidence="3" type="ORF">AMIV_128</name>
</gene>
<dbReference type="Proteomes" id="UP000110868">
    <property type="component" value="Segment"/>
</dbReference>
<dbReference type="Pfam" id="PF10553">
    <property type="entry name" value="MSV199"/>
    <property type="match status" value="1"/>
</dbReference>
<keyword evidence="4" id="KW-1185">Reference proteome</keyword>
<organism evidence="3 4">
    <name type="scientific">Chloriridovirus anopheles1</name>
    <dbReference type="NCBI Taxonomy" id="1465751"/>
    <lineage>
        <taxon>Viruses</taxon>
        <taxon>Varidnaviria</taxon>
        <taxon>Bamfordvirae</taxon>
        <taxon>Nucleocytoviricota</taxon>
        <taxon>Megaviricetes</taxon>
        <taxon>Pimascovirales</taxon>
        <taxon>Pimascovirales incertae sedis</taxon>
        <taxon>Iridoviridae</taxon>
        <taxon>Betairidovirinae</taxon>
        <taxon>Chloriridovirus</taxon>
    </lineage>
</organism>